<feature type="transmembrane region" description="Helical" evidence="6">
    <location>
        <begin position="139"/>
        <end position="162"/>
    </location>
</feature>
<feature type="transmembrane region" description="Helical" evidence="6">
    <location>
        <begin position="283"/>
        <end position="299"/>
    </location>
</feature>
<dbReference type="InterPro" id="IPR011701">
    <property type="entry name" value="MFS"/>
</dbReference>
<dbReference type="SUPFAM" id="SSF103473">
    <property type="entry name" value="MFS general substrate transporter"/>
    <property type="match status" value="1"/>
</dbReference>
<feature type="transmembrane region" description="Helical" evidence="6">
    <location>
        <begin position="43"/>
        <end position="64"/>
    </location>
</feature>
<comment type="caution">
    <text evidence="7">The sequence shown here is derived from an EMBL/GenBank/DDBJ whole genome shotgun (WGS) entry which is preliminary data.</text>
</comment>
<dbReference type="InterPro" id="IPR036259">
    <property type="entry name" value="MFS_trans_sf"/>
</dbReference>
<evidence type="ECO:0000256" key="1">
    <source>
        <dbReference type="ARBA" id="ARBA00004651"/>
    </source>
</evidence>
<organism evidence="7 8">
    <name type="scientific">Streptomyces galbus</name>
    <dbReference type="NCBI Taxonomy" id="33898"/>
    <lineage>
        <taxon>Bacteria</taxon>
        <taxon>Bacillati</taxon>
        <taxon>Actinomycetota</taxon>
        <taxon>Actinomycetes</taxon>
        <taxon>Kitasatosporales</taxon>
        <taxon>Streptomycetaceae</taxon>
        <taxon>Streptomyces</taxon>
    </lineage>
</organism>
<dbReference type="EMBL" id="SZPR01000039">
    <property type="protein sequence ID" value="TKS96763.1"/>
    <property type="molecule type" value="Genomic_DNA"/>
</dbReference>
<name>A0A4U5W5J0_STRGB</name>
<feature type="transmembrane region" description="Helical" evidence="6">
    <location>
        <begin position="103"/>
        <end position="127"/>
    </location>
</feature>
<dbReference type="GO" id="GO:0022857">
    <property type="term" value="F:transmembrane transporter activity"/>
    <property type="evidence" value="ECO:0007669"/>
    <property type="project" value="InterPro"/>
</dbReference>
<dbReference type="AlphaFoldDB" id="A0A4U5W5J0"/>
<feature type="transmembrane region" description="Helical" evidence="6">
    <location>
        <begin position="76"/>
        <end position="97"/>
    </location>
</feature>
<keyword evidence="3 6" id="KW-0812">Transmembrane</keyword>
<evidence type="ECO:0000256" key="6">
    <source>
        <dbReference type="SAM" id="Phobius"/>
    </source>
</evidence>
<dbReference type="PANTHER" id="PTHR23513">
    <property type="entry name" value="INTEGRAL MEMBRANE EFFLUX PROTEIN-RELATED"/>
    <property type="match status" value="1"/>
</dbReference>
<keyword evidence="4 6" id="KW-1133">Transmembrane helix</keyword>
<feature type="transmembrane region" description="Helical" evidence="6">
    <location>
        <begin position="370"/>
        <end position="389"/>
    </location>
</feature>
<evidence type="ECO:0000256" key="4">
    <source>
        <dbReference type="ARBA" id="ARBA00022989"/>
    </source>
</evidence>
<evidence type="ECO:0000313" key="8">
    <source>
        <dbReference type="Proteomes" id="UP000308632"/>
    </source>
</evidence>
<dbReference type="Pfam" id="PF07690">
    <property type="entry name" value="MFS_1"/>
    <property type="match status" value="1"/>
</dbReference>
<keyword evidence="5 6" id="KW-0472">Membrane</keyword>
<keyword evidence="2" id="KW-1003">Cell membrane</keyword>
<dbReference type="Proteomes" id="UP000308632">
    <property type="component" value="Unassembled WGS sequence"/>
</dbReference>
<dbReference type="PANTHER" id="PTHR23513:SF11">
    <property type="entry name" value="STAPHYLOFERRIN A TRANSPORTER"/>
    <property type="match status" value="1"/>
</dbReference>
<feature type="transmembrane region" description="Helical" evidence="6">
    <location>
        <begin position="338"/>
        <end position="358"/>
    </location>
</feature>
<accession>A0A4U5W5J0</accession>
<dbReference type="Gene3D" id="1.20.1250.20">
    <property type="entry name" value="MFS general substrate transporter like domains"/>
    <property type="match status" value="1"/>
</dbReference>
<gene>
    <name evidence="7" type="ORF">E4U92_34250</name>
</gene>
<comment type="subcellular location">
    <subcellularLocation>
        <location evidence="1">Cell membrane</location>
        <topology evidence="1">Multi-pass membrane protein</topology>
    </subcellularLocation>
</comment>
<sequence>MTRPGAGRWLLLRYLQVALLVRLACEGARVALVVLAVDRTGSAGFGGALVAALLVPGVVAAPPAGALADRVRRRRLFHAGCLVCYGAGLVVVAGAAGRAPAGVVLAVAGAAGCCTPLLTGGLTSLLGDLVPAAARGRAFSLDAVSYNLAGIAGPALASALAATTDSGLALAALGAAAVLGGLLVLALPLRPRSGGGRALRPADLGAAAALLLRDPPLRSLTWASAAGQAGTGALPVVCVLLADRYATPWAAGGLMTAMALGSLAGSLVYAWRPWGVRRPERTVAVMLLATGVPLAAVPAAPGVALAFGCFALAGCCTGPLFAALLAGRDRYAPEAARTQVFTLGASLKSTFAAGGAALAGVCQTAGPVRLVLAVAACQALAAALGTVLLRGPAARSRAVPLSGPASRSPDG</sequence>
<feature type="transmembrane region" description="Helical" evidence="6">
    <location>
        <begin position="12"/>
        <end position="37"/>
    </location>
</feature>
<feature type="transmembrane region" description="Helical" evidence="6">
    <location>
        <begin position="248"/>
        <end position="271"/>
    </location>
</feature>
<evidence type="ECO:0000256" key="3">
    <source>
        <dbReference type="ARBA" id="ARBA00022692"/>
    </source>
</evidence>
<feature type="transmembrane region" description="Helical" evidence="6">
    <location>
        <begin position="305"/>
        <end position="326"/>
    </location>
</feature>
<proteinExistence type="predicted"/>
<protein>
    <submittedName>
        <fullName evidence="7">MFS transporter</fullName>
    </submittedName>
</protein>
<dbReference type="GO" id="GO:0005886">
    <property type="term" value="C:plasma membrane"/>
    <property type="evidence" value="ECO:0007669"/>
    <property type="project" value="UniProtKB-SubCell"/>
</dbReference>
<reference evidence="7 8" key="1">
    <citation type="submission" date="2019-04" db="EMBL/GenBank/DDBJ databases">
        <title>Streptomyces lasaliensis sp.nov., an Actinomycete isolated from soil which produces the polyether antibiotic lasalocid.</title>
        <authorList>
            <person name="Erwin G."/>
            <person name="Haber C."/>
        </authorList>
    </citation>
    <scope>NUCLEOTIDE SEQUENCE [LARGE SCALE GENOMIC DNA]</scope>
    <source>
        <strain evidence="7 8">DSM 40089</strain>
    </source>
</reference>
<evidence type="ECO:0000256" key="2">
    <source>
        <dbReference type="ARBA" id="ARBA00022475"/>
    </source>
</evidence>
<evidence type="ECO:0000313" key="7">
    <source>
        <dbReference type="EMBL" id="TKS96763.1"/>
    </source>
</evidence>
<evidence type="ECO:0000256" key="5">
    <source>
        <dbReference type="ARBA" id="ARBA00023136"/>
    </source>
</evidence>
<feature type="transmembrane region" description="Helical" evidence="6">
    <location>
        <begin position="168"/>
        <end position="189"/>
    </location>
</feature>